<dbReference type="RefSeq" id="XP_015948348.1">
    <property type="nucleotide sequence ID" value="XM_016092862.3"/>
</dbReference>
<accession>A0A6P4CB55</accession>
<sequence length="162" mass="18992">MYARNYQSLDRDYFAPLSTPPLKFVFFSSLGHLLRVVFFEKEVMEAVTHTYTETYTSHLRQKIRKETKKEKKIFAEDYGLKGNPKLLAISQAIRVVSQAIRLSDMVTFGHYLKGDIFERKDFMNFDVKKVRGCQLSSKSRLWCLVLQWLSTTEKFNPTVSVF</sequence>
<gene>
    <name evidence="2" type="primary">LOC107473314</name>
</gene>
<proteinExistence type="predicted"/>
<keyword evidence="1" id="KW-1185">Reference proteome</keyword>
<dbReference type="KEGG" id="adu:107473314"/>
<evidence type="ECO:0000313" key="2">
    <source>
        <dbReference type="RefSeq" id="XP_015948348.1"/>
    </source>
</evidence>
<name>A0A6P4CB55_ARADU</name>
<evidence type="ECO:0000313" key="1">
    <source>
        <dbReference type="Proteomes" id="UP000515211"/>
    </source>
</evidence>
<reference evidence="1" key="1">
    <citation type="journal article" date="2016" name="Nat. Genet.">
        <title>The genome sequences of Arachis duranensis and Arachis ipaensis, the diploid ancestors of cultivated peanut.</title>
        <authorList>
            <person name="Bertioli D.J."/>
            <person name="Cannon S.B."/>
            <person name="Froenicke L."/>
            <person name="Huang G."/>
            <person name="Farmer A.D."/>
            <person name="Cannon E.K."/>
            <person name="Liu X."/>
            <person name="Gao D."/>
            <person name="Clevenger J."/>
            <person name="Dash S."/>
            <person name="Ren L."/>
            <person name="Moretzsohn M.C."/>
            <person name="Shirasawa K."/>
            <person name="Huang W."/>
            <person name="Vidigal B."/>
            <person name="Abernathy B."/>
            <person name="Chu Y."/>
            <person name="Niederhuth C.E."/>
            <person name="Umale P."/>
            <person name="Araujo A.C."/>
            <person name="Kozik A."/>
            <person name="Kim K.D."/>
            <person name="Burow M.D."/>
            <person name="Varshney R.K."/>
            <person name="Wang X."/>
            <person name="Zhang X."/>
            <person name="Barkley N."/>
            <person name="Guimaraes P.M."/>
            <person name="Isobe S."/>
            <person name="Guo B."/>
            <person name="Liao B."/>
            <person name="Stalker H.T."/>
            <person name="Schmitz R.J."/>
            <person name="Scheffler B.E."/>
            <person name="Leal-Bertioli S.C."/>
            <person name="Xun X."/>
            <person name="Jackson S.A."/>
            <person name="Michelmore R."/>
            <person name="Ozias-Akins P."/>
        </authorList>
    </citation>
    <scope>NUCLEOTIDE SEQUENCE [LARGE SCALE GENOMIC DNA]</scope>
    <source>
        <strain evidence="1">cv. V14167</strain>
    </source>
</reference>
<dbReference type="GeneID" id="107473314"/>
<reference evidence="2" key="2">
    <citation type="submission" date="2025-08" db="UniProtKB">
        <authorList>
            <consortium name="RefSeq"/>
        </authorList>
    </citation>
    <scope>IDENTIFICATION</scope>
    <source>
        <tissue evidence="2">Whole plant</tissue>
    </source>
</reference>
<organism evidence="1 2">
    <name type="scientific">Arachis duranensis</name>
    <name type="common">Wild peanut</name>
    <dbReference type="NCBI Taxonomy" id="130453"/>
    <lineage>
        <taxon>Eukaryota</taxon>
        <taxon>Viridiplantae</taxon>
        <taxon>Streptophyta</taxon>
        <taxon>Embryophyta</taxon>
        <taxon>Tracheophyta</taxon>
        <taxon>Spermatophyta</taxon>
        <taxon>Magnoliopsida</taxon>
        <taxon>eudicotyledons</taxon>
        <taxon>Gunneridae</taxon>
        <taxon>Pentapetalae</taxon>
        <taxon>rosids</taxon>
        <taxon>fabids</taxon>
        <taxon>Fabales</taxon>
        <taxon>Fabaceae</taxon>
        <taxon>Papilionoideae</taxon>
        <taxon>50 kb inversion clade</taxon>
        <taxon>dalbergioids sensu lato</taxon>
        <taxon>Dalbergieae</taxon>
        <taxon>Pterocarpus clade</taxon>
        <taxon>Arachis</taxon>
    </lineage>
</organism>
<dbReference type="Proteomes" id="UP000515211">
    <property type="component" value="Chromosome 2"/>
</dbReference>
<dbReference type="AlphaFoldDB" id="A0A6P4CB55"/>
<protein>
    <submittedName>
        <fullName evidence="2">Uncharacterized protein LOC107473314</fullName>
    </submittedName>
</protein>